<dbReference type="InterPro" id="IPR015590">
    <property type="entry name" value="Aldehyde_DH_dom"/>
</dbReference>
<evidence type="ECO:0000256" key="2">
    <source>
        <dbReference type="ARBA" id="ARBA00011881"/>
    </source>
</evidence>
<evidence type="ECO:0000256" key="1">
    <source>
        <dbReference type="ARBA" id="ARBA00009986"/>
    </source>
</evidence>
<dbReference type="Gene3D" id="3.40.309.10">
    <property type="entry name" value="Aldehyde Dehydrogenase, Chain A, domain 2"/>
    <property type="match status" value="1"/>
</dbReference>
<accession>M1XQH3</accession>
<protein>
    <submittedName>
        <fullName evidence="8">Succinate-semialdehyde dehydrogenase</fullName>
        <ecNumber evidence="8">1.2.1.-</ecNumber>
    </submittedName>
</protein>
<organism evidence="8 9">
    <name type="scientific">Natronomonas moolapensis (strain DSM 18674 / CECT 7526 / JCM 14361 / 8.8.11)</name>
    <dbReference type="NCBI Taxonomy" id="268739"/>
    <lineage>
        <taxon>Archaea</taxon>
        <taxon>Methanobacteriati</taxon>
        <taxon>Methanobacteriota</taxon>
        <taxon>Stenosarchaea group</taxon>
        <taxon>Halobacteria</taxon>
        <taxon>Halobacteriales</taxon>
        <taxon>Natronomonadaceae</taxon>
        <taxon>Natronomonas</taxon>
    </lineage>
</organism>
<feature type="domain" description="Aldehyde dehydrogenase" evidence="7">
    <location>
        <begin position="39"/>
        <end position="497"/>
    </location>
</feature>
<dbReference type="InterPro" id="IPR029510">
    <property type="entry name" value="Ald_DH_CS_GLU"/>
</dbReference>
<dbReference type="eggNOG" id="arCOG01252">
    <property type="taxonomic scope" value="Archaea"/>
</dbReference>
<dbReference type="HOGENOM" id="CLU_005391_1_0_2"/>
<evidence type="ECO:0000313" key="9">
    <source>
        <dbReference type="Proteomes" id="UP000011867"/>
    </source>
</evidence>
<evidence type="ECO:0000256" key="5">
    <source>
        <dbReference type="RuleBase" id="RU003345"/>
    </source>
</evidence>
<feature type="region of interest" description="Disordered" evidence="6">
    <location>
        <begin position="1"/>
        <end position="23"/>
    </location>
</feature>
<evidence type="ECO:0000256" key="3">
    <source>
        <dbReference type="ARBA" id="ARBA00023002"/>
    </source>
</evidence>
<evidence type="ECO:0000313" key="8">
    <source>
        <dbReference type="EMBL" id="CCQ36341.1"/>
    </source>
</evidence>
<evidence type="ECO:0000259" key="7">
    <source>
        <dbReference type="Pfam" id="PF00171"/>
    </source>
</evidence>
<proteinExistence type="inferred from homology"/>
<dbReference type="EMBL" id="HF582854">
    <property type="protein sequence ID" value="CCQ36341.1"/>
    <property type="molecule type" value="Genomic_DNA"/>
</dbReference>
<dbReference type="KEGG" id="nmo:Nmlp_2162"/>
<evidence type="ECO:0000256" key="6">
    <source>
        <dbReference type="SAM" id="MobiDB-lite"/>
    </source>
</evidence>
<keyword evidence="9" id="KW-1185">Reference proteome</keyword>
<dbReference type="PROSITE" id="PS00687">
    <property type="entry name" value="ALDEHYDE_DEHYDR_GLU"/>
    <property type="match status" value="1"/>
</dbReference>
<feature type="active site" evidence="4">
    <location>
        <position position="270"/>
    </location>
</feature>
<keyword evidence="3 5" id="KW-0560">Oxidoreductase</keyword>
<dbReference type="FunFam" id="3.40.309.10:FF:000009">
    <property type="entry name" value="Aldehyde dehydrogenase A"/>
    <property type="match status" value="1"/>
</dbReference>
<dbReference type="CDD" id="cd07101">
    <property type="entry name" value="ALDH_SSADH2_GabD2"/>
    <property type="match status" value="1"/>
</dbReference>
<dbReference type="InterPro" id="IPR016161">
    <property type="entry name" value="Ald_DH/histidinol_DH"/>
</dbReference>
<dbReference type="FunFam" id="3.40.605.10:FF:000007">
    <property type="entry name" value="NAD/NADP-dependent betaine aldehyde dehydrogenase"/>
    <property type="match status" value="1"/>
</dbReference>
<reference evidence="8 9" key="1">
    <citation type="journal article" date="2013" name="Genome Announc.">
        <title>Genome of the haloarchaeon Natronomonas moolapensis, a neutrophilic member of a previously haloalkaliphilic genus.</title>
        <authorList>
            <person name="Dyall-Smith M.L."/>
            <person name="Pfeiffer F."/>
            <person name="Oberwinkler T."/>
            <person name="Klee K."/>
            <person name="Rampp M."/>
            <person name="Palm P."/>
            <person name="Gross K."/>
            <person name="Schuster S.C."/>
            <person name="Oesterhelt D."/>
        </authorList>
    </citation>
    <scope>NUCLEOTIDE SEQUENCE [LARGE SCALE GENOMIC DNA]</scope>
    <source>
        <strain evidence="9">DSM 18674 / JCM 14361 / 8.8.11</strain>
    </source>
</reference>
<dbReference type="PANTHER" id="PTHR11699">
    <property type="entry name" value="ALDEHYDE DEHYDROGENASE-RELATED"/>
    <property type="match status" value="1"/>
</dbReference>
<dbReference type="SUPFAM" id="SSF53720">
    <property type="entry name" value="ALDH-like"/>
    <property type="match status" value="1"/>
</dbReference>
<dbReference type="AlphaFoldDB" id="M1XQH3"/>
<dbReference type="Gene3D" id="3.40.605.10">
    <property type="entry name" value="Aldehyde Dehydrogenase, Chain A, domain 1"/>
    <property type="match status" value="1"/>
</dbReference>
<dbReference type="Pfam" id="PF00171">
    <property type="entry name" value="Aldedh"/>
    <property type="match status" value="1"/>
</dbReference>
<dbReference type="STRING" id="268739.Nmlp_2162"/>
<dbReference type="GO" id="GO:0016620">
    <property type="term" value="F:oxidoreductase activity, acting on the aldehyde or oxo group of donors, NAD or NADP as acceptor"/>
    <property type="evidence" value="ECO:0007669"/>
    <property type="project" value="InterPro"/>
</dbReference>
<dbReference type="InterPro" id="IPR012394">
    <property type="entry name" value="Aldehyde_DH_NAD(P)"/>
</dbReference>
<comment type="similarity">
    <text evidence="1 5">Belongs to the aldehyde dehydrogenase family.</text>
</comment>
<name>M1XQH3_NATM8</name>
<dbReference type="EC" id="1.2.1.-" evidence="8"/>
<evidence type="ECO:0000256" key="4">
    <source>
        <dbReference type="PROSITE-ProRule" id="PRU10007"/>
    </source>
</evidence>
<dbReference type="InterPro" id="IPR016162">
    <property type="entry name" value="Ald_DH_N"/>
</dbReference>
<dbReference type="Proteomes" id="UP000011867">
    <property type="component" value="Chromosome"/>
</dbReference>
<dbReference type="InterPro" id="IPR016163">
    <property type="entry name" value="Ald_DH_C"/>
</dbReference>
<dbReference type="NCBIfam" id="NF006916">
    <property type="entry name" value="PRK09407.1"/>
    <property type="match status" value="1"/>
</dbReference>
<comment type="subunit">
    <text evidence="2">Homotetramer.</text>
</comment>
<dbReference type="PIRSF" id="PIRSF036492">
    <property type="entry name" value="ALDH"/>
    <property type="match status" value="1"/>
</dbReference>
<gene>
    <name evidence="8" type="primary">gabD</name>
    <name evidence="8" type="synonym">aldH1</name>
    <name evidence="8" type="ordered locus">Nmlp_2162</name>
</gene>
<dbReference type="GO" id="GO:0006081">
    <property type="term" value="P:aldehyde metabolic process"/>
    <property type="evidence" value="ECO:0007669"/>
    <property type="project" value="InterPro"/>
</dbReference>
<sequence>MPYLQAMTVSEPSGSERSERTSPDLIDGLEAGVTTADGHRERFGVEAPARGEVVGHLPACTPADVEAAFDRAETAADAWSDRPPAERAEVFVRYHDRLFENREELLDVIQLETGKARRHAHAEVLDVAMTARYYAYRAESFLESERRRGALPGVTATELHRHPVGTVGVISPWNYPLTLSISDIVPALLAGNAVVLKPSEETSYTALKAAELLYEAGLPRELLHVVTGFGPELGEPLVAAADYVCFTGSTETGRIVARTAGETLTDCSLELGGKNPAIVRPDADVERAAEGLARGCFANAGQLCLAIERIYVHESIRTRFLEAFVDATESMRLGVGPSFDVEMGSLSSEKHLSKVERHVEAAEREGATVVTGGQTRPDVGPYVYEPTVLTGVDESATLHDEETFGPVVSVSGYADDDEAIRRANDTEYGLNASIWTDDTERGRELAARIEAGTVNVNESYAAAWASMDAPMGGMGDSGIGRRHGKEGLFRFTESQTVATQRGPQFAAPGGISYRLYAKLLDATMALQRRVPGLR</sequence>